<dbReference type="InterPro" id="IPR002035">
    <property type="entry name" value="VWF_A"/>
</dbReference>
<dbReference type="PROSITE" id="PS50234">
    <property type="entry name" value="VWFA"/>
    <property type="match status" value="1"/>
</dbReference>
<evidence type="ECO:0000313" key="3">
    <source>
        <dbReference type="EMBL" id="MBB5687976.1"/>
    </source>
</evidence>
<dbReference type="Pfam" id="PF13519">
    <property type="entry name" value="VWA_2"/>
    <property type="match status" value="1"/>
</dbReference>
<feature type="signal peptide" evidence="1">
    <location>
        <begin position="1"/>
        <end position="21"/>
    </location>
</feature>
<evidence type="ECO:0000259" key="2">
    <source>
        <dbReference type="PROSITE" id="PS50234"/>
    </source>
</evidence>
<protein>
    <submittedName>
        <fullName evidence="3">Ca-activated chloride channel family protein</fullName>
    </submittedName>
</protein>
<feature type="chain" id="PRO_5032436552" evidence="1">
    <location>
        <begin position="22"/>
        <end position="462"/>
    </location>
</feature>
<dbReference type="Proteomes" id="UP000562254">
    <property type="component" value="Unassembled WGS sequence"/>
</dbReference>
<feature type="domain" description="VWFA" evidence="2">
    <location>
        <begin position="23"/>
        <end position="199"/>
    </location>
</feature>
<comment type="caution">
    <text evidence="3">The sequence shown here is derived from an EMBL/GenBank/DDBJ whole genome shotgun (WGS) entry which is preliminary data.</text>
</comment>
<evidence type="ECO:0000256" key="1">
    <source>
        <dbReference type="SAM" id="SignalP"/>
    </source>
</evidence>
<accession>A0A840XJ82</accession>
<proteinExistence type="predicted"/>
<dbReference type="Gene3D" id="3.40.50.410">
    <property type="entry name" value="von Willebrand factor, type A domain"/>
    <property type="match status" value="1"/>
</dbReference>
<organism evidence="3 4">
    <name type="scientific">Neoroseomonas alkaliterrae</name>
    <dbReference type="NCBI Taxonomy" id="1452450"/>
    <lineage>
        <taxon>Bacteria</taxon>
        <taxon>Pseudomonadati</taxon>
        <taxon>Pseudomonadota</taxon>
        <taxon>Alphaproteobacteria</taxon>
        <taxon>Acetobacterales</taxon>
        <taxon>Acetobacteraceae</taxon>
        <taxon>Neoroseomonas</taxon>
    </lineage>
</organism>
<gene>
    <name evidence="3" type="ORF">FHS88_000086</name>
</gene>
<reference evidence="3 4" key="1">
    <citation type="submission" date="2020-08" db="EMBL/GenBank/DDBJ databases">
        <title>Genomic Encyclopedia of Type Strains, Phase IV (KMG-IV): sequencing the most valuable type-strain genomes for metagenomic binning, comparative biology and taxonomic classification.</title>
        <authorList>
            <person name="Goeker M."/>
        </authorList>
    </citation>
    <scope>NUCLEOTIDE SEQUENCE [LARGE SCALE GENOMIC DNA]</scope>
    <source>
        <strain evidence="3 4">DSM 25895</strain>
    </source>
</reference>
<sequence>MLKTVAASCLCLLLLAGAPTAQPAMLVLDASGSMWARLDDRPRIAVAQDALAEALGRWPAGRPLGLVAYGHRRAQDCADVELLVPPAAAPAAVIAAASGLIPRGRTPMAEALRQAAAALGTAGGSVILVSDGIETCHPDPCAVAQELARGNPRLVVHGIAFALGDPTGLAQLRCMAEATGGRAFTARDAAELTEALARAAAASAPGPRAAAPRAEPVPPPRLTVTLRLCEGCDPINGEARILLRRGDTLIATDGDPFGRFFDLPAGVYTVQAETPLFRRPPVLVTLEASGIGRAEIILDAGWLVADVRTEPSGHDVTDSVRLEWRPLAPLPEEQRGTAARPSGSAFLVPAGRHGLLARTGNAEAAAEAEVAAGETVVLRLPIRFGTLALRREGFGPAMPRVTITPENADTPVFDDRPEEEVAMIRLAPGTYAIAAEQEGREGNALAEIESEATVEITVSAAE</sequence>
<dbReference type="SUPFAM" id="SSF53300">
    <property type="entry name" value="vWA-like"/>
    <property type="match status" value="1"/>
</dbReference>
<dbReference type="AlphaFoldDB" id="A0A840XJ82"/>
<keyword evidence="4" id="KW-1185">Reference proteome</keyword>
<dbReference type="RefSeq" id="WP_184480176.1">
    <property type="nucleotide sequence ID" value="NZ_JACIJE010000001.1"/>
</dbReference>
<keyword evidence="1" id="KW-0732">Signal</keyword>
<dbReference type="EMBL" id="JACIJE010000001">
    <property type="protein sequence ID" value="MBB5687976.1"/>
    <property type="molecule type" value="Genomic_DNA"/>
</dbReference>
<evidence type="ECO:0000313" key="4">
    <source>
        <dbReference type="Proteomes" id="UP000562254"/>
    </source>
</evidence>
<name>A0A840XJ82_9PROT</name>
<dbReference type="SMART" id="SM00327">
    <property type="entry name" value="VWA"/>
    <property type="match status" value="1"/>
</dbReference>
<dbReference type="InterPro" id="IPR036465">
    <property type="entry name" value="vWFA_dom_sf"/>
</dbReference>